<dbReference type="NCBIfam" id="TIGR00924">
    <property type="entry name" value="yjdL_sub1_fam"/>
    <property type="match status" value="1"/>
</dbReference>
<evidence type="ECO:0000256" key="6">
    <source>
        <dbReference type="ARBA" id="ARBA00022989"/>
    </source>
</evidence>
<comment type="caution">
    <text evidence="9">The sequence shown here is derived from an EMBL/GenBank/DDBJ whole genome shotgun (WGS) entry which is preliminary data.</text>
</comment>
<dbReference type="PANTHER" id="PTHR23517:SF15">
    <property type="entry name" value="PROTON-DEPENDENT OLIGOPEPTIDE FAMILY TRANSPORT PROTEIN"/>
    <property type="match status" value="1"/>
</dbReference>
<keyword evidence="3" id="KW-1003">Cell membrane</keyword>
<evidence type="ECO:0000313" key="10">
    <source>
        <dbReference type="Proteomes" id="UP000318733"/>
    </source>
</evidence>
<proteinExistence type="predicted"/>
<feature type="transmembrane region" description="Helical" evidence="8">
    <location>
        <begin position="155"/>
        <end position="173"/>
    </location>
</feature>
<feature type="transmembrane region" description="Helical" evidence="8">
    <location>
        <begin position="354"/>
        <end position="375"/>
    </location>
</feature>
<feature type="transmembrane region" description="Helical" evidence="8">
    <location>
        <begin position="315"/>
        <end position="342"/>
    </location>
</feature>
<dbReference type="SUPFAM" id="SSF103473">
    <property type="entry name" value="MFS general substrate transporter"/>
    <property type="match status" value="1"/>
</dbReference>
<feature type="transmembrane region" description="Helical" evidence="8">
    <location>
        <begin position="23"/>
        <end position="48"/>
    </location>
</feature>
<dbReference type="Gene3D" id="1.20.1250.20">
    <property type="entry name" value="MFS general substrate transporter like domains"/>
    <property type="match status" value="1"/>
</dbReference>
<dbReference type="GO" id="GO:1904680">
    <property type="term" value="F:peptide transmembrane transporter activity"/>
    <property type="evidence" value="ECO:0007669"/>
    <property type="project" value="InterPro"/>
</dbReference>
<feature type="transmembrane region" description="Helical" evidence="8">
    <location>
        <begin position="387"/>
        <end position="408"/>
    </location>
</feature>
<sequence>MDTPAVDTPTIDLPGKIKHPKDLYWFSHAISWHMFSYYGTTSLLLAYMVTQLHFADNKGYAIFGTFSALAFGMPLFCGVIADKVLGKRKSLIFGSVLQTIGLICVAVPYQFTFFTGLSFFVAGNGFIAGMFKALPGDFYHPEDLESKDAGYTIMYGLFNIGVALGAMICGYVGPEINWHAGFAIAAAGSFISYLGMVFGVKKSHGIPAALAAKKILPGINMEMLVYLLSLPCIAIITLVFLYPGIMDMVLFPLAGISFIYVIYISFKYTKAERFKIFAALIAFTLYALFLALYEQSGGSFNLFVIRNMDMHVGSVLLPGLAINNFLTGFLPAIMMPLMLWIWRVLNKAGFEPGTVMKFVIGFLFMGAFFGSFWWGCVLYKDTGLVPVYFLFGGYVLMEFSELCIGPIIYSVSYKLSPANIVGTMMGVLGVAAALGEYLAAKIGSLATVPENIHDPVKSLPYYTKIYGGLALFSLGAAVLFALLLPLLKKLMQDVI</sequence>
<dbReference type="AlphaFoldDB" id="A0A556MUM9"/>
<dbReference type="RefSeq" id="WP_144247210.1">
    <property type="nucleotide sequence ID" value="NZ_VLPK01000001.1"/>
</dbReference>
<evidence type="ECO:0000256" key="8">
    <source>
        <dbReference type="SAM" id="Phobius"/>
    </source>
</evidence>
<accession>A0A556MUM9</accession>
<feature type="transmembrane region" description="Helical" evidence="8">
    <location>
        <begin position="248"/>
        <end position="264"/>
    </location>
</feature>
<keyword evidence="7 8" id="KW-0472">Membrane</keyword>
<dbReference type="Proteomes" id="UP000318733">
    <property type="component" value="Unassembled WGS sequence"/>
</dbReference>
<dbReference type="InterPro" id="IPR036259">
    <property type="entry name" value="MFS_trans_sf"/>
</dbReference>
<dbReference type="EMBL" id="VLPK01000001">
    <property type="protein sequence ID" value="TSJ43644.1"/>
    <property type="molecule type" value="Genomic_DNA"/>
</dbReference>
<dbReference type="PANTHER" id="PTHR23517">
    <property type="entry name" value="RESISTANCE PROTEIN MDTM, PUTATIVE-RELATED-RELATED"/>
    <property type="match status" value="1"/>
</dbReference>
<feature type="transmembrane region" description="Helical" evidence="8">
    <location>
        <begin position="179"/>
        <end position="200"/>
    </location>
</feature>
<protein>
    <submittedName>
        <fullName evidence="9">MFS transporter</fullName>
    </submittedName>
</protein>
<gene>
    <name evidence="9" type="ORF">FO440_05500</name>
</gene>
<keyword evidence="10" id="KW-1185">Reference proteome</keyword>
<dbReference type="InterPro" id="IPR005279">
    <property type="entry name" value="Dipep/tripep_permease"/>
</dbReference>
<comment type="subcellular location">
    <subcellularLocation>
        <location evidence="1">Cell membrane</location>
        <topology evidence="1">Multi-pass membrane protein</topology>
    </subcellularLocation>
</comment>
<organism evidence="9 10">
    <name type="scientific">Mucilaginibacter corticis</name>
    <dbReference type="NCBI Taxonomy" id="2597670"/>
    <lineage>
        <taxon>Bacteria</taxon>
        <taxon>Pseudomonadati</taxon>
        <taxon>Bacteroidota</taxon>
        <taxon>Sphingobacteriia</taxon>
        <taxon>Sphingobacteriales</taxon>
        <taxon>Sphingobacteriaceae</taxon>
        <taxon>Mucilaginibacter</taxon>
    </lineage>
</organism>
<feature type="transmembrane region" description="Helical" evidence="8">
    <location>
        <begin position="117"/>
        <end position="134"/>
    </location>
</feature>
<keyword evidence="5" id="KW-0653">Protein transport</keyword>
<keyword evidence="4 8" id="KW-0812">Transmembrane</keyword>
<name>A0A556MUM9_9SPHI</name>
<keyword evidence="5" id="KW-0571">Peptide transport</keyword>
<dbReference type="OrthoDB" id="9772725at2"/>
<evidence type="ECO:0000313" key="9">
    <source>
        <dbReference type="EMBL" id="TSJ43644.1"/>
    </source>
</evidence>
<evidence type="ECO:0000256" key="4">
    <source>
        <dbReference type="ARBA" id="ARBA00022692"/>
    </source>
</evidence>
<dbReference type="Pfam" id="PF00854">
    <property type="entry name" value="PTR2"/>
    <property type="match status" value="1"/>
</dbReference>
<dbReference type="GO" id="GO:0015833">
    <property type="term" value="P:peptide transport"/>
    <property type="evidence" value="ECO:0007669"/>
    <property type="project" value="UniProtKB-KW"/>
</dbReference>
<evidence type="ECO:0000256" key="1">
    <source>
        <dbReference type="ARBA" id="ARBA00004651"/>
    </source>
</evidence>
<feature type="transmembrane region" description="Helical" evidence="8">
    <location>
        <begin position="60"/>
        <end position="79"/>
    </location>
</feature>
<feature type="transmembrane region" description="Helical" evidence="8">
    <location>
        <begin position="465"/>
        <end position="487"/>
    </location>
</feature>
<evidence type="ECO:0000256" key="2">
    <source>
        <dbReference type="ARBA" id="ARBA00022448"/>
    </source>
</evidence>
<evidence type="ECO:0000256" key="3">
    <source>
        <dbReference type="ARBA" id="ARBA00022475"/>
    </source>
</evidence>
<keyword evidence="6 8" id="KW-1133">Transmembrane helix</keyword>
<dbReference type="InterPro" id="IPR050171">
    <property type="entry name" value="MFS_Transporters"/>
</dbReference>
<evidence type="ECO:0000256" key="5">
    <source>
        <dbReference type="ARBA" id="ARBA00022856"/>
    </source>
</evidence>
<feature type="transmembrane region" description="Helical" evidence="8">
    <location>
        <begin position="91"/>
        <end position="111"/>
    </location>
</feature>
<dbReference type="GO" id="GO:0005886">
    <property type="term" value="C:plasma membrane"/>
    <property type="evidence" value="ECO:0007669"/>
    <property type="project" value="UniProtKB-SubCell"/>
</dbReference>
<feature type="transmembrane region" description="Helical" evidence="8">
    <location>
        <begin position="420"/>
        <end position="440"/>
    </location>
</feature>
<reference evidence="9 10" key="1">
    <citation type="submission" date="2019-07" db="EMBL/GenBank/DDBJ databases">
        <authorList>
            <person name="Huq M.A."/>
        </authorList>
    </citation>
    <scope>NUCLEOTIDE SEQUENCE [LARGE SCALE GENOMIC DNA]</scope>
    <source>
        <strain evidence="9 10">MAH-19</strain>
    </source>
</reference>
<feature type="transmembrane region" description="Helical" evidence="8">
    <location>
        <begin position="276"/>
        <end position="295"/>
    </location>
</feature>
<evidence type="ECO:0000256" key="7">
    <source>
        <dbReference type="ARBA" id="ARBA00023136"/>
    </source>
</evidence>
<keyword evidence="2" id="KW-0813">Transport</keyword>
<dbReference type="InterPro" id="IPR000109">
    <property type="entry name" value="POT_fam"/>
</dbReference>